<dbReference type="EMBL" id="JYDO01000007">
    <property type="protein sequence ID" value="KRZ79261.1"/>
    <property type="molecule type" value="Genomic_DNA"/>
</dbReference>
<accession>A0A0V1N5K2</accession>
<dbReference type="Proteomes" id="UP000054843">
    <property type="component" value="Unassembled WGS sequence"/>
</dbReference>
<comment type="caution">
    <text evidence="1">The sequence shown here is derived from an EMBL/GenBank/DDBJ whole genome shotgun (WGS) entry which is preliminary data.</text>
</comment>
<proteinExistence type="predicted"/>
<organism evidence="1 2">
    <name type="scientific">Trichinella papuae</name>
    <dbReference type="NCBI Taxonomy" id="268474"/>
    <lineage>
        <taxon>Eukaryota</taxon>
        <taxon>Metazoa</taxon>
        <taxon>Ecdysozoa</taxon>
        <taxon>Nematoda</taxon>
        <taxon>Enoplea</taxon>
        <taxon>Dorylaimia</taxon>
        <taxon>Trichinellida</taxon>
        <taxon>Trichinellidae</taxon>
        <taxon>Trichinella</taxon>
    </lineage>
</organism>
<keyword evidence="2" id="KW-1185">Reference proteome</keyword>
<evidence type="ECO:0000313" key="1">
    <source>
        <dbReference type="EMBL" id="KRZ79261.1"/>
    </source>
</evidence>
<gene>
    <name evidence="1" type="ORF">T10_11515</name>
</gene>
<name>A0A0V1N5K2_9BILA</name>
<protein>
    <submittedName>
        <fullName evidence="1">Uncharacterized protein</fullName>
    </submittedName>
</protein>
<reference evidence="1 2" key="1">
    <citation type="submission" date="2015-01" db="EMBL/GenBank/DDBJ databases">
        <title>Evolution of Trichinella species and genotypes.</title>
        <authorList>
            <person name="Korhonen P.K."/>
            <person name="Edoardo P."/>
            <person name="Giuseppe L.R."/>
            <person name="Gasser R.B."/>
        </authorList>
    </citation>
    <scope>NUCLEOTIDE SEQUENCE [LARGE SCALE GENOMIC DNA]</scope>
    <source>
        <strain evidence="1">ISS1980</strain>
    </source>
</reference>
<dbReference type="AlphaFoldDB" id="A0A0V1N5K2"/>
<sequence length="61" mass="7079">MHHIFSGTQSVFPNRVIYQIIALLTPVSTKGEYNKHVILDYRMAFKNRTILENRCILCGIN</sequence>
<evidence type="ECO:0000313" key="2">
    <source>
        <dbReference type="Proteomes" id="UP000054843"/>
    </source>
</evidence>